<evidence type="ECO:0000313" key="2">
    <source>
        <dbReference type="Proteomes" id="UP001377160"/>
    </source>
</evidence>
<dbReference type="Proteomes" id="UP001377160">
    <property type="component" value="Unassembled WGS sequence"/>
</dbReference>
<dbReference type="EMBL" id="JBANDX010000007">
    <property type="protein sequence ID" value="MEL0608927.1"/>
    <property type="molecule type" value="Genomic_DNA"/>
</dbReference>
<dbReference type="Pfam" id="PF18285">
    <property type="entry name" value="LuxT_C"/>
    <property type="match status" value="1"/>
</dbReference>
<dbReference type="RefSeq" id="WP_341635147.1">
    <property type="nucleotide sequence ID" value="NZ_JBANDX010000007.1"/>
</dbReference>
<gene>
    <name evidence="1" type="ORF">V8Z71_11440</name>
</gene>
<reference evidence="1 2" key="1">
    <citation type="submission" date="2024-02" db="EMBL/GenBank/DDBJ databases">
        <title>Bacteria isolated from the canopy kelp, Nereocystis luetkeana.</title>
        <authorList>
            <person name="Pfister C.A."/>
            <person name="Younker I.T."/>
            <person name="Light S.H."/>
        </authorList>
    </citation>
    <scope>NUCLEOTIDE SEQUENCE [LARGE SCALE GENOMIC DNA]</scope>
    <source>
        <strain evidence="1 2">TI.1.15</strain>
    </source>
</reference>
<protein>
    <recommendedName>
        <fullName evidence="3">TetR/AcrR family transcriptional regulator</fullName>
    </recommendedName>
</protein>
<evidence type="ECO:0000313" key="1">
    <source>
        <dbReference type="EMBL" id="MEL0608927.1"/>
    </source>
</evidence>
<dbReference type="InterPro" id="IPR009057">
    <property type="entry name" value="Homeodomain-like_sf"/>
</dbReference>
<proteinExistence type="predicted"/>
<organism evidence="1 2">
    <name type="scientific">Vibrio echinoideorum</name>
    <dbReference type="NCBI Taxonomy" id="2100116"/>
    <lineage>
        <taxon>Bacteria</taxon>
        <taxon>Pseudomonadati</taxon>
        <taxon>Pseudomonadota</taxon>
        <taxon>Gammaproteobacteria</taxon>
        <taxon>Vibrionales</taxon>
        <taxon>Vibrionaceae</taxon>
        <taxon>Vibrio</taxon>
    </lineage>
</organism>
<accession>A0ABU9FUJ9</accession>
<dbReference type="Gene3D" id="1.10.357.10">
    <property type="entry name" value="Tetracycline Repressor, domain 2"/>
    <property type="match status" value="1"/>
</dbReference>
<name>A0ABU9FUJ9_9VIBR</name>
<sequence>MIALIENSNIEVALSRITKQQKEENYQKLNSVILDIFLTEGWGKVTYDRISKITGLRKSTLQGYYPSNNDFLVALQGNLKSLMLGELDLSSKEHLLNSWDKALGKMEFSFIVQMLISHCISSEPTPIANQAMKSFHKTITHALPDDDTNEIMVHVFGLAVIAPIKETLTKVVC</sequence>
<evidence type="ECO:0008006" key="3">
    <source>
        <dbReference type="Google" id="ProtNLM"/>
    </source>
</evidence>
<comment type="caution">
    <text evidence="1">The sequence shown here is derived from an EMBL/GenBank/DDBJ whole genome shotgun (WGS) entry which is preliminary data.</text>
</comment>
<keyword evidence="2" id="KW-1185">Reference proteome</keyword>
<dbReference type="SUPFAM" id="SSF46689">
    <property type="entry name" value="Homeodomain-like"/>
    <property type="match status" value="1"/>
</dbReference>